<dbReference type="EMBL" id="JAPEVB010000005">
    <property type="protein sequence ID" value="KAJ4387649.1"/>
    <property type="molecule type" value="Genomic_DNA"/>
</dbReference>
<name>A0A9W9CUP8_9PEZI</name>
<feature type="signal peptide" evidence="2">
    <location>
        <begin position="1"/>
        <end position="19"/>
    </location>
</feature>
<dbReference type="PANTHER" id="PTHR40633">
    <property type="entry name" value="MATRIX PROTEIN, PUTATIVE (AFU_ORTHOLOGUE AFUA_8G05410)-RELATED"/>
    <property type="match status" value="1"/>
</dbReference>
<keyword evidence="5" id="KW-1185">Reference proteome</keyword>
<dbReference type="InterPro" id="IPR018466">
    <property type="entry name" value="Kre9/Knh1-like_N"/>
</dbReference>
<dbReference type="AlphaFoldDB" id="A0A9W9CUP8"/>
<gene>
    <name evidence="4" type="ORF">N0V93_008246</name>
</gene>
<dbReference type="InterPro" id="IPR052982">
    <property type="entry name" value="SRP1/TIP1-like"/>
</dbReference>
<reference evidence="4" key="1">
    <citation type="submission" date="2022-10" db="EMBL/GenBank/DDBJ databases">
        <title>Tapping the CABI collections for fungal endophytes: first genome assemblies for Collariella, Neodidymelliopsis, Ascochyta clinopodiicola, Didymella pomorum, Didymosphaeria variabile, Neocosmospora piperis and Neocucurbitaria cava.</title>
        <authorList>
            <person name="Hill R."/>
        </authorList>
    </citation>
    <scope>NUCLEOTIDE SEQUENCE</scope>
    <source>
        <strain evidence="4">IMI 355082</strain>
    </source>
</reference>
<accession>A0A9W9CUP8</accession>
<evidence type="ECO:0000313" key="5">
    <source>
        <dbReference type="Proteomes" id="UP001140453"/>
    </source>
</evidence>
<protein>
    <recommendedName>
        <fullName evidence="3">Yeast cell wall synthesis Kre9/Knh1-like N-terminal domain-containing protein</fullName>
    </recommendedName>
</protein>
<comment type="caution">
    <text evidence="4">The sequence shown here is derived from an EMBL/GenBank/DDBJ whole genome shotgun (WGS) entry which is preliminary data.</text>
</comment>
<proteinExistence type="predicted"/>
<keyword evidence="1 2" id="KW-0732">Signal</keyword>
<sequence length="296" mass="28752">MQFTISAATLLALVSAASAQTAGFDAITAPAKAEVVPACSNYKLTWDYVSTYAGTVSIQLLQGATSTTLQLGPVIASGVDNSLGAYTWAVDCALGDDATYGIKIIYDNDASGVTFQYSNPFSISKAAASSSSSSSAAAAPTSATSSAQIAEDYGDASTVYSTQYMTITSCAATVTDCPARSTVVSSTSFPVVATGPSSVPVPVSSNAAQTGATGVPSSFTTVSPVVTGAPAPIYPAGNATTAGLGGVGGTVTLSTKTTTGSGSAATTSAIATAGAGRVAMGGVAAVAGFAAAVFAL</sequence>
<evidence type="ECO:0000259" key="3">
    <source>
        <dbReference type="Pfam" id="PF10342"/>
    </source>
</evidence>
<evidence type="ECO:0000313" key="4">
    <source>
        <dbReference type="EMBL" id="KAJ4387649.1"/>
    </source>
</evidence>
<feature type="domain" description="Yeast cell wall synthesis Kre9/Knh1-like N-terminal" evidence="3">
    <location>
        <begin position="30"/>
        <end position="123"/>
    </location>
</feature>
<dbReference type="OrthoDB" id="2260257at2759"/>
<evidence type="ECO:0000256" key="1">
    <source>
        <dbReference type="ARBA" id="ARBA00022729"/>
    </source>
</evidence>
<dbReference type="Proteomes" id="UP001140453">
    <property type="component" value="Unassembled WGS sequence"/>
</dbReference>
<evidence type="ECO:0000256" key="2">
    <source>
        <dbReference type="SAM" id="SignalP"/>
    </source>
</evidence>
<dbReference type="Pfam" id="PF10342">
    <property type="entry name" value="Kre9_KNH"/>
    <property type="match status" value="1"/>
</dbReference>
<organism evidence="4 5">
    <name type="scientific">Gnomoniopsis smithogilvyi</name>
    <dbReference type="NCBI Taxonomy" id="1191159"/>
    <lineage>
        <taxon>Eukaryota</taxon>
        <taxon>Fungi</taxon>
        <taxon>Dikarya</taxon>
        <taxon>Ascomycota</taxon>
        <taxon>Pezizomycotina</taxon>
        <taxon>Sordariomycetes</taxon>
        <taxon>Sordariomycetidae</taxon>
        <taxon>Diaporthales</taxon>
        <taxon>Gnomoniaceae</taxon>
        <taxon>Gnomoniopsis</taxon>
    </lineage>
</organism>
<dbReference type="PANTHER" id="PTHR40633:SF1">
    <property type="entry name" value="GPI ANCHORED SERINE-THREONINE RICH PROTEIN (AFU_ORTHOLOGUE AFUA_1G03630)"/>
    <property type="match status" value="1"/>
</dbReference>
<feature type="chain" id="PRO_5040811465" description="Yeast cell wall synthesis Kre9/Knh1-like N-terminal domain-containing protein" evidence="2">
    <location>
        <begin position="20"/>
        <end position="296"/>
    </location>
</feature>